<reference evidence="1 2" key="1">
    <citation type="submission" date="2018-01" db="EMBL/GenBank/DDBJ databases">
        <title>Draft genome sequence of Paucibacter aquatile CR182 isolated from freshwater of the Nakdong River.</title>
        <authorList>
            <person name="Choi A."/>
            <person name="Chung E.J."/>
        </authorList>
    </citation>
    <scope>NUCLEOTIDE SEQUENCE [LARGE SCALE GENOMIC DNA]</scope>
    <source>
        <strain evidence="1 2">CR182</strain>
    </source>
</reference>
<proteinExistence type="predicted"/>
<dbReference type="Proteomes" id="UP000235916">
    <property type="component" value="Unassembled WGS sequence"/>
</dbReference>
<dbReference type="EMBL" id="POSP01000004">
    <property type="protein sequence ID" value="PND36233.1"/>
    <property type="molecule type" value="Genomic_DNA"/>
</dbReference>
<dbReference type="AlphaFoldDB" id="A0A2N8KS16"/>
<evidence type="ECO:0000313" key="2">
    <source>
        <dbReference type="Proteomes" id="UP000235916"/>
    </source>
</evidence>
<comment type="caution">
    <text evidence="1">The sequence shown here is derived from an EMBL/GenBank/DDBJ whole genome shotgun (WGS) entry which is preliminary data.</text>
</comment>
<keyword evidence="2" id="KW-1185">Reference proteome</keyword>
<evidence type="ECO:0000313" key="1">
    <source>
        <dbReference type="EMBL" id="PND36233.1"/>
    </source>
</evidence>
<sequence length="98" mass="10995">MHITELEPLRKKVIVLRGNTSTRDIAAFVEELVERANTPAMAQSACDRVISMCNPKAWGDRLVEGFGDDFLAWQSFLGELSDLAKQCGQAIYDNRHRA</sequence>
<gene>
    <name evidence="1" type="ORF">C1O66_21220</name>
</gene>
<accession>A0A2N8KS16</accession>
<organism evidence="1 2">
    <name type="scientific">Kinneretia aquatilis</name>
    <dbReference type="NCBI Taxonomy" id="2070761"/>
    <lineage>
        <taxon>Bacteria</taxon>
        <taxon>Pseudomonadati</taxon>
        <taxon>Pseudomonadota</taxon>
        <taxon>Betaproteobacteria</taxon>
        <taxon>Burkholderiales</taxon>
        <taxon>Sphaerotilaceae</taxon>
        <taxon>Roseateles</taxon>
    </lineage>
</organism>
<name>A0A2N8KS16_9BURK</name>
<protein>
    <submittedName>
        <fullName evidence="1">Uncharacterized protein</fullName>
    </submittedName>
</protein>